<dbReference type="AlphaFoldDB" id="A0A9P3CP36"/>
<evidence type="ECO:0000313" key="3">
    <source>
        <dbReference type="Proteomes" id="UP000825890"/>
    </source>
</evidence>
<dbReference type="GeneID" id="68294758"/>
<dbReference type="Proteomes" id="UP000825890">
    <property type="component" value="Unassembled WGS sequence"/>
</dbReference>
<evidence type="ECO:0000313" key="2">
    <source>
        <dbReference type="EMBL" id="GIZ46041.1"/>
    </source>
</evidence>
<dbReference type="CDD" id="cd00067">
    <property type="entry name" value="GAL4"/>
    <property type="match status" value="1"/>
</dbReference>
<dbReference type="GO" id="GO:0008270">
    <property type="term" value="F:zinc ion binding"/>
    <property type="evidence" value="ECO:0007669"/>
    <property type="project" value="InterPro"/>
</dbReference>
<proteinExistence type="predicted"/>
<name>A0A9P3CP36_9PEZI</name>
<reference evidence="2 3" key="1">
    <citation type="submission" date="2021-01" db="EMBL/GenBank/DDBJ databases">
        <title>Cercospora kikuchii MAFF 305040 whole genome shotgun sequence.</title>
        <authorList>
            <person name="Kashiwa T."/>
            <person name="Suzuki T."/>
        </authorList>
    </citation>
    <scope>NUCLEOTIDE SEQUENCE [LARGE SCALE GENOMIC DNA]</scope>
    <source>
        <strain evidence="2 3">MAFF 305040</strain>
    </source>
</reference>
<protein>
    <submittedName>
        <fullName evidence="2">Uncharacterized protein</fullName>
    </submittedName>
</protein>
<dbReference type="GO" id="GO:0000981">
    <property type="term" value="F:DNA-binding transcription factor activity, RNA polymerase II-specific"/>
    <property type="evidence" value="ECO:0007669"/>
    <property type="project" value="InterPro"/>
</dbReference>
<keyword evidence="3" id="KW-1185">Reference proteome</keyword>
<sequence>MVQTPAVRARYPIRYPAVVSASRPVRPPAPALAQNWINADPRDEVMCISPFRMDSNGRQYVEVTYPKNFNSQPGRRGFIASDQLQIGDINGPIIGDPLTVMLGPPSLRLSSNTTINSNTNSGLLYDTVLGFFTAWHANLESMPKVPSYLESNWINTAQRRQDLAQKFCDSVRRASSGLLDLLNTGKFSLQNIASQAPLVSSGGPPSQRSGIYTNIARDFTPAKDPEQYIGSTLRTFSIRYAEHVVEKRAASPKGVHYRSAVRARNYTSHALCIIEKTTGDDSEVFHIFEQVCVDLFQTASPAVLSLTTVDNTIDDSDNDQVGDNGDVVTRVAKYAMDKDLANVFKVLADGVIAITGWPGGCRRTAAASAIKSYGCTVGLNWRMPLTEILNCKTIWTRIEKPGVFAEVRRTDCNVSQQGPDIRFMVLNFYRQDRSRLLTNFYLPKGVGPPVGTNIHVIIEIRLDGQPHEISHGLQATTGPMSDFDEACGVGLRIEWKDPQSQWMQEYVQMRQQYNRHDTGKPPGRTQGYLRSTGFRAMLLQEHRGLHHLFPWISDYGIAKVKKITIEHLTQTIKSELLATTGNARPTPLYYQDERAQAQTMQALGAQQTALSSQPNYPPVGANFRNSTRKVKCDWCHYSQVIAGRAEKDCVKVDGKSICGNCTKQGRPCHYTNATTMNASRALQRASFTTAESTRGPQRCVPRLLIQY</sequence>
<keyword evidence="1" id="KW-0539">Nucleus</keyword>
<evidence type="ECO:0000256" key="1">
    <source>
        <dbReference type="ARBA" id="ARBA00023242"/>
    </source>
</evidence>
<dbReference type="EMBL" id="BOLY01000006">
    <property type="protein sequence ID" value="GIZ46041.1"/>
    <property type="molecule type" value="Genomic_DNA"/>
</dbReference>
<accession>A0A9P3CP36</accession>
<dbReference type="InterPro" id="IPR001138">
    <property type="entry name" value="Zn2Cys6_DnaBD"/>
</dbReference>
<dbReference type="RefSeq" id="XP_044660528.1">
    <property type="nucleotide sequence ID" value="XM_044804593.1"/>
</dbReference>
<organism evidence="2 3">
    <name type="scientific">Cercospora kikuchii</name>
    <dbReference type="NCBI Taxonomy" id="84275"/>
    <lineage>
        <taxon>Eukaryota</taxon>
        <taxon>Fungi</taxon>
        <taxon>Dikarya</taxon>
        <taxon>Ascomycota</taxon>
        <taxon>Pezizomycotina</taxon>
        <taxon>Dothideomycetes</taxon>
        <taxon>Dothideomycetidae</taxon>
        <taxon>Mycosphaerellales</taxon>
        <taxon>Mycosphaerellaceae</taxon>
        <taxon>Cercospora</taxon>
    </lineage>
</organism>
<comment type="caution">
    <text evidence="2">The sequence shown here is derived from an EMBL/GenBank/DDBJ whole genome shotgun (WGS) entry which is preliminary data.</text>
</comment>
<gene>
    <name evidence="2" type="ORF">CKM354_000918300</name>
</gene>